<dbReference type="PROSITE" id="PS00151">
    <property type="entry name" value="ACYLPHOSPHATASE_2"/>
    <property type="match status" value="1"/>
</dbReference>
<reference evidence="8" key="1">
    <citation type="submission" date="2017-09" db="EMBL/GenBank/DDBJ databases">
        <title>Depth-based differentiation of microbial function through sediment-hosted aquifers and enrichment of novel symbionts in the deep terrestrial subsurface.</title>
        <authorList>
            <person name="Probst A.J."/>
            <person name="Ladd B."/>
            <person name="Jarett J.K."/>
            <person name="Geller-Mcgrath D.E."/>
            <person name="Sieber C.M.K."/>
            <person name="Emerson J.B."/>
            <person name="Anantharaman K."/>
            <person name="Thomas B.C."/>
            <person name="Malmstrom R."/>
            <person name="Stieglmeier M."/>
            <person name="Klingl A."/>
            <person name="Woyke T."/>
            <person name="Ryan C.M."/>
            <person name="Banfield J.F."/>
        </authorList>
    </citation>
    <scope>NUCLEOTIDE SEQUENCE [LARGE SCALE GENOMIC DNA]</scope>
</reference>
<keyword evidence="4" id="KW-0378">Hydrolase</keyword>
<evidence type="ECO:0000256" key="4">
    <source>
        <dbReference type="PROSITE-ProRule" id="PRU00520"/>
    </source>
</evidence>
<dbReference type="PANTHER" id="PTHR47268:SF4">
    <property type="entry name" value="ACYLPHOSPHATASE"/>
    <property type="match status" value="1"/>
</dbReference>
<evidence type="ECO:0000313" key="7">
    <source>
        <dbReference type="EMBL" id="PIW97214.1"/>
    </source>
</evidence>
<comment type="similarity">
    <text evidence="1 5">Belongs to the acylphosphatase family.</text>
</comment>
<dbReference type="Gene3D" id="3.30.70.100">
    <property type="match status" value="1"/>
</dbReference>
<accession>A0A2M7IPQ8</accession>
<evidence type="ECO:0000256" key="3">
    <source>
        <dbReference type="ARBA" id="ARBA00047645"/>
    </source>
</evidence>
<organism evidence="7 8">
    <name type="scientific">Candidatus Kaiserbacteria bacterium CG_4_8_14_3_um_filter_38_9</name>
    <dbReference type="NCBI Taxonomy" id="1974599"/>
    <lineage>
        <taxon>Bacteria</taxon>
        <taxon>Candidatus Kaiseribacteriota</taxon>
    </lineage>
</organism>
<dbReference type="GO" id="GO:0003998">
    <property type="term" value="F:acylphosphatase activity"/>
    <property type="evidence" value="ECO:0007669"/>
    <property type="project" value="UniProtKB-EC"/>
</dbReference>
<dbReference type="PANTHER" id="PTHR47268">
    <property type="entry name" value="ACYLPHOSPHATASE"/>
    <property type="match status" value="1"/>
</dbReference>
<gene>
    <name evidence="7" type="ORF">COZ82_00800</name>
</gene>
<dbReference type="EMBL" id="PFHR01000049">
    <property type="protein sequence ID" value="PIW97214.1"/>
    <property type="molecule type" value="Genomic_DNA"/>
</dbReference>
<feature type="active site" evidence="4">
    <location>
        <position position="15"/>
    </location>
</feature>
<protein>
    <recommendedName>
        <fullName evidence="2 4">acylphosphatase</fullName>
        <ecNumber evidence="2 4">3.6.1.7</ecNumber>
    </recommendedName>
</protein>
<dbReference type="InterPro" id="IPR020456">
    <property type="entry name" value="Acylphosphatase"/>
</dbReference>
<evidence type="ECO:0000256" key="1">
    <source>
        <dbReference type="ARBA" id="ARBA00005614"/>
    </source>
</evidence>
<proteinExistence type="inferred from homology"/>
<dbReference type="InterPro" id="IPR017968">
    <property type="entry name" value="Acylphosphatase_CS"/>
</dbReference>
<feature type="domain" description="Acylphosphatase-like" evidence="6">
    <location>
        <begin position="1"/>
        <end position="87"/>
    </location>
</feature>
<dbReference type="PROSITE" id="PS51160">
    <property type="entry name" value="ACYLPHOSPHATASE_3"/>
    <property type="match status" value="1"/>
</dbReference>
<dbReference type="SUPFAM" id="SSF54975">
    <property type="entry name" value="Acylphosphatase/BLUF domain-like"/>
    <property type="match status" value="1"/>
</dbReference>
<evidence type="ECO:0000256" key="5">
    <source>
        <dbReference type="RuleBase" id="RU004168"/>
    </source>
</evidence>
<evidence type="ECO:0000256" key="2">
    <source>
        <dbReference type="ARBA" id="ARBA00012150"/>
    </source>
</evidence>
<dbReference type="AlphaFoldDB" id="A0A2M7IPQ8"/>
<dbReference type="InterPro" id="IPR036046">
    <property type="entry name" value="Acylphosphatase-like_dom_sf"/>
</dbReference>
<sequence length="87" mass="9613">MHCTIIGNVQGVRYRDFVQVSAGQLGLVGYVQNNPDGTVTVVAQGLPETLKEMVEYLHEGSLQAKVEGVAVEWRTVDVTYDDFSVFH</sequence>
<evidence type="ECO:0000313" key="8">
    <source>
        <dbReference type="Proteomes" id="UP000230837"/>
    </source>
</evidence>
<name>A0A2M7IPQ8_9BACT</name>
<evidence type="ECO:0000259" key="6">
    <source>
        <dbReference type="PROSITE" id="PS51160"/>
    </source>
</evidence>
<feature type="active site" evidence="4">
    <location>
        <position position="33"/>
    </location>
</feature>
<dbReference type="InterPro" id="IPR001792">
    <property type="entry name" value="Acylphosphatase-like_dom"/>
</dbReference>
<dbReference type="Proteomes" id="UP000230837">
    <property type="component" value="Unassembled WGS sequence"/>
</dbReference>
<comment type="catalytic activity">
    <reaction evidence="3 4">
        <text>an acyl phosphate + H2O = a carboxylate + phosphate + H(+)</text>
        <dbReference type="Rhea" id="RHEA:14965"/>
        <dbReference type="ChEBI" id="CHEBI:15377"/>
        <dbReference type="ChEBI" id="CHEBI:15378"/>
        <dbReference type="ChEBI" id="CHEBI:29067"/>
        <dbReference type="ChEBI" id="CHEBI:43474"/>
        <dbReference type="ChEBI" id="CHEBI:59918"/>
        <dbReference type="EC" id="3.6.1.7"/>
    </reaction>
</comment>
<comment type="caution">
    <text evidence="7">The sequence shown here is derived from an EMBL/GenBank/DDBJ whole genome shotgun (WGS) entry which is preliminary data.</text>
</comment>
<dbReference type="EC" id="3.6.1.7" evidence="2 4"/>
<dbReference type="Pfam" id="PF00708">
    <property type="entry name" value="Acylphosphatase"/>
    <property type="match status" value="1"/>
</dbReference>